<accession>A0ABR4LXK6</accession>
<feature type="region of interest" description="Disordered" evidence="1">
    <location>
        <begin position="119"/>
        <end position="142"/>
    </location>
</feature>
<dbReference type="GeneID" id="98140750"/>
<evidence type="ECO:0000256" key="2">
    <source>
        <dbReference type="SAM" id="SignalP"/>
    </source>
</evidence>
<organism evidence="4 5">
    <name type="scientific">Aspergillus lucknowensis</name>
    <dbReference type="NCBI Taxonomy" id="176173"/>
    <lineage>
        <taxon>Eukaryota</taxon>
        <taxon>Fungi</taxon>
        <taxon>Dikarya</taxon>
        <taxon>Ascomycota</taxon>
        <taxon>Pezizomycotina</taxon>
        <taxon>Eurotiomycetes</taxon>
        <taxon>Eurotiomycetidae</taxon>
        <taxon>Eurotiales</taxon>
        <taxon>Aspergillaceae</taxon>
        <taxon>Aspergillus</taxon>
        <taxon>Aspergillus subgen. Nidulantes</taxon>
    </lineage>
</organism>
<dbReference type="Pfam" id="PF23317">
    <property type="entry name" value="YVC1_C"/>
    <property type="match status" value="1"/>
</dbReference>
<reference evidence="4 5" key="1">
    <citation type="submission" date="2024-07" db="EMBL/GenBank/DDBJ databases">
        <title>Section-level genome sequencing and comparative genomics of Aspergillus sections Usti and Cavernicolus.</title>
        <authorList>
            <consortium name="Lawrence Berkeley National Laboratory"/>
            <person name="Nybo J.L."/>
            <person name="Vesth T.C."/>
            <person name="Theobald S."/>
            <person name="Frisvad J.C."/>
            <person name="Larsen T.O."/>
            <person name="Kjaerboelling I."/>
            <person name="Rothschild-Mancinelli K."/>
            <person name="Lyhne E.K."/>
            <person name="Kogle M.E."/>
            <person name="Barry K."/>
            <person name="Clum A."/>
            <person name="Na H."/>
            <person name="Ledsgaard L."/>
            <person name="Lin J."/>
            <person name="Lipzen A."/>
            <person name="Kuo A."/>
            <person name="Riley R."/>
            <person name="Mondo S."/>
            <person name="Labutti K."/>
            <person name="Haridas S."/>
            <person name="Pangalinan J."/>
            <person name="Salamov A.A."/>
            <person name="Simmons B.A."/>
            <person name="Magnuson J.K."/>
            <person name="Chen J."/>
            <person name="Drula E."/>
            <person name="Henrissat B."/>
            <person name="Wiebenga A."/>
            <person name="Lubbers R.J."/>
            <person name="Gomes A.C."/>
            <person name="Macurrencykelacurrency M.R."/>
            <person name="Stajich J."/>
            <person name="Grigoriev I.V."/>
            <person name="Mortensen U.H."/>
            <person name="De Vries R.P."/>
            <person name="Baker S.E."/>
            <person name="Andersen M.R."/>
        </authorList>
    </citation>
    <scope>NUCLEOTIDE SEQUENCE [LARGE SCALE GENOMIC DNA]</scope>
    <source>
        <strain evidence="4 5">CBS 449.75</strain>
    </source>
</reference>
<protein>
    <recommendedName>
        <fullName evidence="3">Calcium channel YVC1-like C-terminal transmembrane domain-containing protein</fullName>
    </recommendedName>
</protein>
<evidence type="ECO:0000313" key="5">
    <source>
        <dbReference type="Proteomes" id="UP001610432"/>
    </source>
</evidence>
<dbReference type="EMBL" id="JBFXLQ010000010">
    <property type="protein sequence ID" value="KAL2869201.1"/>
    <property type="molecule type" value="Genomic_DNA"/>
</dbReference>
<feature type="region of interest" description="Disordered" evidence="1">
    <location>
        <begin position="151"/>
        <end position="170"/>
    </location>
</feature>
<dbReference type="RefSeq" id="XP_070888180.1">
    <property type="nucleotide sequence ID" value="XM_071025678.1"/>
</dbReference>
<comment type="caution">
    <text evidence="4">The sequence shown here is derived from an EMBL/GenBank/DDBJ whole genome shotgun (WGS) entry which is preliminary data.</text>
</comment>
<dbReference type="InterPro" id="IPR052971">
    <property type="entry name" value="TRP_calcium_channel"/>
</dbReference>
<evidence type="ECO:0000259" key="3">
    <source>
        <dbReference type="Pfam" id="PF23317"/>
    </source>
</evidence>
<dbReference type="Proteomes" id="UP001610432">
    <property type="component" value="Unassembled WGS sequence"/>
</dbReference>
<feature type="chain" id="PRO_5046540331" description="Calcium channel YVC1-like C-terminal transmembrane domain-containing protein" evidence="2">
    <location>
        <begin position="27"/>
        <end position="205"/>
    </location>
</feature>
<evidence type="ECO:0000256" key="1">
    <source>
        <dbReference type="SAM" id="MobiDB-lite"/>
    </source>
</evidence>
<dbReference type="InterPro" id="IPR056336">
    <property type="entry name" value="YVC1_C"/>
</dbReference>
<feature type="compositionally biased region" description="Polar residues" evidence="1">
    <location>
        <begin position="126"/>
        <end position="140"/>
    </location>
</feature>
<keyword evidence="5" id="KW-1185">Reference proteome</keyword>
<keyword evidence="2" id="KW-0732">Signal</keyword>
<feature type="compositionally biased region" description="Low complexity" evidence="1">
    <location>
        <begin position="156"/>
        <end position="170"/>
    </location>
</feature>
<name>A0ABR4LXK6_9EURO</name>
<gene>
    <name evidence="4" type="ORF">BJX67DRAFT_21782</name>
</gene>
<dbReference type="PANTHER" id="PTHR35859">
    <property type="entry name" value="NONSELECTIVE CATION CHANNEL PROTEIN"/>
    <property type="match status" value="1"/>
</dbReference>
<evidence type="ECO:0000313" key="4">
    <source>
        <dbReference type="EMBL" id="KAL2869201.1"/>
    </source>
</evidence>
<feature type="signal peptide" evidence="2">
    <location>
        <begin position="1"/>
        <end position="26"/>
    </location>
</feature>
<feature type="domain" description="Calcium channel YVC1-like C-terminal transmembrane" evidence="3">
    <location>
        <begin position="3"/>
        <end position="103"/>
    </location>
</feature>
<dbReference type="PANTHER" id="PTHR35859:SF5">
    <property type="entry name" value="ION TRANSPORT DOMAIN-CONTAINING PROTEIN"/>
    <property type="match status" value="1"/>
</dbReference>
<sequence>MLVFVSVTSLLLISSLVSLMSMSLEGVMSHAREEYLFQLAIYVLESSTSKRLTYFMPPLNLIPLFCIRPMRLFLPAEDIRRVRIVLLRATHLPCVALLWAYESSHRIFSWPKSRSMSRMAPRGLSRPTSTIQTRSGSSDHQAVMPASALDSHYQDAPGPRRYPGRQPQPAQHDVNIADLLNEMERLRVQVEQVTAAMGVHHRNRQ</sequence>
<proteinExistence type="predicted"/>